<reference evidence="4 5" key="1">
    <citation type="submission" date="2016-10" db="EMBL/GenBank/DDBJ databases">
        <authorList>
            <person name="de Groot N.N."/>
        </authorList>
    </citation>
    <scope>NUCLEOTIDE SEQUENCE [LARGE SCALE GENOMIC DNA]</scope>
    <source>
        <strain evidence="4 5">CGMCC 1.10228</strain>
    </source>
</reference>
<feature type="compositionally biased region" description="Low complexity" evidence="1">
    <location>
        <begin position="397"/>
        <end position="428"/>
    </location>
</feature>
<dbReference type="AlphaFoldDB" id="A0A1G8F8L4"/>
<protein>
    <submittedName>
        <fullName evidence="4">AsmA protein</fullName>
    </submittedName>
</protein>
<evidence type="ECO:0000256" key="1">
    <source>
        <dbReference type="SAM" id="MobiDB-lite"/>
    </source>
</evidence>
<keyword evidence="2" id="KW-1133">Transmembrane helix</keyword>
<dbReference type="GO" id="GO:0090313">
    <property type="term" value="P:regulation of protein targeting to membrane"/>
    <property type="evidence" value="ECO:0007669"/>
    <property type="project" value="TreeGrafter"/>
</dbReference>
<evidence type="ECO:0000256" key="2">
    <source>
        <dbReference type="SAM" id="Phobius"/>
    </source>
</evidence>
<feature type="region of interest" description="Disordered" evidence="1">
    <location>
        <begin position="397"/>
        <end position="430"/>
    </location>
</feature>
<dbReference type="Proteomes" id="UP000198854">
    <property type="component" value="Unassembled WGS sequence"/>
</dbReference>
<evidence type="ECO:0000313" key="5">
    <source>
        <dbReference type="Proteomes" id="UP000198854"/>
    </source>
</evidence>
<name>A0A1G8F8L4_9VIBR</name>
<evidence type="ECO:0000313" key="4">
    <source>
        <dbReference type="EMBL" id="SDH78349.1"/>
    </source>
</evidence>
<feature type="transmembrane region" description="Helical" evidence="2">
    <location>
        <begin position="12"/>
        <end position="32"/>
    </location>
</feature>
<feature type="region of interest" description="Disordered" evidence="1">
    <location>
        <begin position="137"/>
        <end position="169"/>
    </location>
</feature>
<sequence>MDKGKAMKKLFLFLAGLVVAVIIAITALVLLVNPNQFKPLIVKQAKQQTGLDLVIDGDISWQFFPSLGFELGKTELKNPQGFSEPNLFKVESVGVDVSVMPLLSHKLQIGNVTLDGAEFYLETLKDGHKNIDALTKAQDAQTNTQSSEQSSDAKAPASTDANAEPTESKQAWTIELAGVTINNAMLDINDKQAGSHTKLYDLALNLSEFAFDTWTNASFAAKGQINQQSFAAKGEAGFKLAPGFSQYELRNINLDASYQDPSNQIDSAKFELESFAFDQSNALNYSIKGKAADMTLDLSGKGSVEVDSDMTLAQLKSFSLSGKVNGESLPQSPLNIDMASNIRFDLKQNQLSVELEKLAANDIELDGQANVTLGDIPKIRFGLHSANIDLDALLGSGSSSKTDAQPAQSKATSSTASSSPSSSASAPQEPDLSALKTLDLQGEISIDKFKASGAKLQNVAAKFAVNKGIAKLSSFSANLYQGSVNASATLNANNRPATYTVSKQIKGVQIQPLLVDVADNDILEGTGNITANLKGKGLLVDEIQKNLDGKIDIAFNDGAVHGINVAQLIRKNYAKIKGKSIDDKEGVQKTDFSAVTATLNLAQGIVSTNNLSMQSPLLRVHGEGSANTLNQTLDFLIDTSIVGTLEGQGGKDIDDLKDLTIPINISGPWAKLKYKLVFDDVLKQKANKEIDRGLKKLDEKLGDKIKDEKTKDAVNNLLKGLFN</sequence>
<evidence type="ECO:0000259" key="3">
    <source>
        <dbReference type="Pfam" id="PF05170"/>
    </source>
</evidence>
<feature type="compositionally biased region" description="Polar residues" evidence="1">
    <location>
        <begin position="138"/>
        <end position="152"/>
    </location>
</feature>
<keyword evidence="2" id="KW-0812">Transmembrane</keyword>
<dbReference type="Pfam" id="PF05170">
    <property type="entry name" value="AsmA"/>
    <property type="match status" value="1"/>
</dbReference>
<accession>A0A1G8F8L4</accession>
<dbReference type="PANTHER" id="PTHR30441:SF4">
    <property type="entry name" value="PROTEIN ASMA"/>
    <property type="match status" value="1"/>
</dbReference>
<dbReference type="GO" id="GO:0005886">
    <property type="term" value="C:plasma membrane"/>
    <property type="evidence" value="ECO:0007669"/>
    <property type="project" value="TreeGrafter"/>
</dbReference>
<dbReference type="STRING" id="861298.SAMN04488136_12917"/>
<feature type="domain" description="AsmA" evidence="3">
    <location>
        <begin position="5"/>
        <end position="610"/>
    </location>
</feature>
<proteinExistence type="predicted"/>
<gene>
    <name evidence="4" type="ORF">SAMN04488136_12917</name>
</gene>
<keyword evidence="5" id="KW-1185">Reference proteome</keyword>
<dbReference type="EMBL" id="FNDD01000029">
    <property type="protein sequence ID" value="SDH78349.1"/>
    <property type="molecule type" value="Genomic_DNA"/>
</dbReference>
<organism evidence="4 5">
    <name type="scientific">Vibrio xiamenensis</name>
    <dbReference type="NCBI Taxonomy" id="861298"/>
    <lineage>
        <taxon>Bacteria</taxon>
        <taxon>Pseudomonadati</taxon>
        <taxon>Pseudomonadota</taxon>
        <taxon>Gammaproteobacteria</taxon>
        <taxon>Vibrionales</taxon>
        <taxon>Vibrionaceae</taxon>
        <taxon>Vibrio</taxon>
    </lineage>
</organism>
<keyword evidence="2" id="KW-0472">Membrane</keyword>
<dbReference type="InterPro" id="IPR007844">
    <property type="entry name" value="AsmA"/>
</dbReference>
<dbReference type="InterPro" id="IPR052894">
    <property type="entry name" value="AsmA-related"/>
</dbReference>
<dbReference type="PANTHER" id="PTHR30441">
    <property type="entry name" value="DUF748 DOMAIN-CONTAINING PROTEIN"/>
    <property type="match status" value="1"/>
</dbReference>